<evidence type="ECO:0000313" key="3">
    <source>
        <dbReference type="EMBL" id="EFL22653.1"/>
    </source>
</evidence>
<feature type="domain" description="Methyltransferase" evidence="2">
    <location>
        <begin position="398"/>
        <end position="488"/>
    </location>
</feature>
<keyword evidence="4" id="KW-1185">Reference proteome</keyword>
<dbReference type="HOGENOM" id="CLU_530928_0_0_11"/>
<dbReference type="InterPro" id="IPR029063">
    <property type="entry name" value="SAM-dependent_MTases_sf"/>
</dbReference>
<protein>
    <submittedName>
        <fullName evidence="3">Methyltransferase domain protein</fullName>
    </submittedName>
</protein>
<keyword evidence="3" id="KW-0808">Transferase</keyword>
<sequence length="553" mass="58686">MSARSARSPGSARAQPSNGTIDGVGRSLCRRWKRVPESQVDAEVAFALFCRTPEEGAQEAFSRLAGSVWSAGRPTAGAVPWVRKALANLEQCPPGHQARLLLLLGLLAETSPPPGGADVRGEIRGGLDACLSLLTSYAARPGREDGGISGPVPALLYLLAQFPEEADRILVSTRAVALPEEDRARLERCLARRDADVPALGRVWPTPAGWVLTEEEERRDRAWAAQLDDATAEKFWRKDTRSLLAYSGAKAYGALSVGMSGLSRGTGGEGTATSQSRPEPVGGAAATAVPAGPLGGHADVIRCPACRHRLGEEPTGGVRCSGCGARYSARRGYLDLTRVADGTADVIAANAPLYLPRYESLLRPSFLRVHGINWNDAITVEAEHQYLRDHVRPVGGPVLDLAAGAGSWTRTLARSAGENQVIALDLATDMLDRLRATQPGVLALRGSAVELPFGDASLGAVNCWNALQAMDDPEAAIREVGRCLHPGGTFTVLTFQPARDPVYRHFQAMIEDCLGVRSFDPEALGSSLEAAGMTVRETTAPGAFLLLTAVREG</sequence>
<gene>
    <name evidence="3" type="ORF">SSOG_02367</name>
</gene>
<organism evidence="3 4">
    <name type="scientific">Streptomyces himastatinicus ATCC 53653</name>
    <dbReference type="NCBI Taxonomy" id="457427"/>
    <lineage>
        <taxon>Bacteria</taxon>
        <taxon>Bacillati</taxon>
        <taxon>Actinomycetota</taxon>
        <taxon>Actinomycetes</taxon>
        <taxon>Kitasatosporales</taxon>
        <taxon>Streptomycetaceae</taxon>
        <taxon>Streptomyces</taxon>
        <taxon>Streptomyces violaceusniger group</taxon>
    </lineage>
</organism>
<dbReference type="GO" id="GO:0032259">
    <property type="term" value="P:methylation"/>
    <property type="evidence" value="ECO:0007669"/>
    <property type="project" value="UniProtKB-KW"/>
</dbReference>
<feature type="region of interest" description="Disordered" evidence="1">
    <location>
        <begin position="1"/>
        <end position="20"/>
    </location>
</feature>
<dbReference type="SUPFAM" id="SSF53335">
    <property type="entry name" value="S-adenosyl-L-methionine-dependent methyltransferases"/>
    <property type="match status" value="1"/>
</dbReference>
<dbReference type="EMBL" id="GG657754">
    <property type="protein sequence ID" value="EFL22653.1"/>
    <property type="molecule type" value="Genomic_DNA"/>
</dbReference>
<feature type="region of interest" description="Disordered" evidence="1">
    <location>
        <begin position="263"/>
        <end position="284"/>
    </location>
</feature>
<dbReference type="GO" id="GO:0008168">
    <property type="term" value="F:methyltransferase activity"/>
    <property type="evidence" value="ECO:0007669"/>
    <property type="project" value="UniProtKB-KW"/>
</dbReference>
<dbReference type="Pfam" id="PF13649">
    <property type="entry name" value="Methyltransf_25"/>
    <property type="match status" value="1"/>
</dbReference>
<accession>D9W8E6</accession>
<evidence type="ECO:0000259" key="2">
    <source>
        <dbReference type="Pfam" id="PF13649"/>
    </source>
</evidence>
<dbReference type="PANTHER" id="PTHR43591">
    <property type="entry name" value="METHYLTRANSFERASE"/>
    <property type="match status" value="1"/>
</dbReference>
<dbReference type="CDD" id="cd02440">
    <property type="entry name" value="AdoMet_MTases"/>
    <property type="match status" value="1"/>
</dbReference>
<name>D9W8E6_9ACTN</name>
<dbReference type="STRING" id="457427.SSOG_02367"/>
<proteinExistence type="predicted"/>
<dbReference type="AlphaFoldDB" id="D9W8E6"/>
<dbReference type="Gene3D" id="3.40.50.150">
    <property type="entry name" value="Vaccinia Virus protein VP39"/>
    <property type="match status" value="1"/>
</dbReference>
<dbReference type="InterPro" id="IPR041698">
    <property type="entry name" value="Methyltransf_25"/>
</dbReference>
<reference evidence="3 4" key="1">
    <citation type="submission" date="2009-02" db="EMBL/GenBank/DDBJ databases">
        <title>Annotation of Streptomyces hygroscopicus strain ATCC 53653.</title>
        <authorList>
            <consortium name="The Broad Institute Genome Sequencing Platform"/>
            <consortium name="Broad Institute Microbial Sequencing Center"/>
            <person name="Fischbach M."/>
            <person name="Godfrey P."/>
            <person name="Ward D."/>
            <person name="Young S."/>
            <person name="Zeng Q."/>
            <person name="Koehrsen M."/>
            <person name="Alvarado L."/>
            <person name="Berlin A.M."/>
            <person name="Bochicchio J."/>
            <person name="Borenstein D."/>
            <person name="Chapman S.B."/>
            <person name="Chen Z."/>
            <person name="Engels R."/>
            <person name="Freedman E."/>
            <person name="Gellesch M."/>
            <person name="Goldberg J."/>
            <person name="Griggs A."/>
            <person name="Gujja S."/>
            <person name="Heilman E.R."/>
            <person name="Heiman D.I."/>
            <person name="Hepburn T.A."/>
            <person name="Howarth C."/>
            <person name="Jen D."/>
            <person name="Larson L."/>
            <person name="Lewis B."/>
            <person name="Mehta T."/>
            <person name="Park D."/>
            <person name="Pearson M."/>
            <person name="Richards J."/>
            <person name="Roberts A."/>
            <person name="Saif S."/>
            <person name="Shea T.D."/>
            <person name="Shenoy N."/>
            <person name="Sisk P."/>
            <person name="Stolte C."/>
            <person name="Sykes S.N."/>
            <person name="Thomson T."/>
            <person name="Walk T."/>
            <person name="White J."/>
            <person name="Yandava C."/>
            <person name="Straight P."/>
            <person name="Clardy J."/>
            <person name="Hung D."/>
            <person name="Kolter R."/>
            <person name="Mekalanos J."/>
            <person name="Walker S."/>
            <person name="Walsh C.T."/>
            <person name="Wieland-Brown L.C."/>
            <person name="Haas B."/>
            <person name="Nusbaum C."/>
            <person name="Birren B."/>
        </authorList>
    </citation>
    <scope>NUCLEOTIDE SEQUENCE [LARGE SCALE GENOMIC DNA]</scope>
    <source>
        <strain evidence="3 4">ATCC 53653</strain>
    </source>
</reference>
<feature type="compositionally biased region" description="Low complexity" evidence="1">
    <location>
        <begin position="1"/>
        <end position="14"/>
    </location>
</feature>
<keyword evidence="3" id="KW-0489">Methyltransferase</keyword>
<dbReference type="Proteomes" id="UP000003963">
    <property type="component" value="Unassembled WGS sequence"/>
</dbReference>
<evidence type="ECO:0000313" key="4">
    <source>
        <dbReference type="Proteomes" id="UP000003963"/>
    </source>
</evidence>
<evidence type="ECO:0000256" key="1">
    <source>
        <dbReference type="SAM" id="MobiDB-lite"/>
    </source>
</evidence>